<name>A0ACC1I4K8_9FUNG</name>
<gene>
    <name evidence="1" type="ORF">LPJ66_010307</name>
</gene>
<evidence type="ECO:0000313" key="2">
    <source>
        <dbReference type="Proteomes" id="UP001150581"/>
    </source>
</evidence>
<evidence type="ECO:0000313" key="1">
    <source>
        <dbReference type="EMBL" id="KAJ1885067.1"/>
    </source>
</evidence>
<protein>
    <submittedName>
        <fullName evidence="1">Uncharacterized protein</fullName>
    </submittedName>
</protein>
<dbReference type="Proteomes" id="UP001150581">
    <property type="component" value="Unassembled WGS sequence"/>
</dbReference>
<dbReference type="EMBL" id="JANBPG010002649">
    <property type="protein sequence ID" value="KAJ1885067.1"/>
    <property type="molecule type" value="Genomic_DNA"/>
</dbReference>
<reference evidence="1" key="1">
    <citation type="submission" date="2022-07" db="EMBL/GenBank/DDBJ databases">
        <title>Phylogenomic reconstructions and comparative analyses of Kickxellomycotina fungi.</title>
        <authorList>
            <person name="Reynolds N.K."/>
            <person name="Stajich J.E."/>
            <person name="Barry K."/>
            <person name="Grigoriev I.V."/>
            <person name="Crous P."/>
            <person name="Smith M.E."/>
        </authorList>
    </citation>
    <scope>NUCLEOTIDE SEQUENCE</scope>
    <source>
        <strain evidence="1">Benny 63K</strain>
    </source>
</reference>
<feature type="non-terminal residue" evidence="1">
    <location>
        <position position="381"/>
    </location>
</feature>
<organism evidence="1 2">
    <name type="scientific">Kickxella alabastrina</name>
    <dbReference type="NCBI Taxonomy" id="61397"/>
    <lineage>
        <taxon>Eukaryota</taxon>
        <taxon>Fungi</taxon>
        <taxon>Fungi incertae sedis</taxon>
        <taxon>Zoopagomycota</taxon>
        <taxon>Kickxellomycotina</taxon>
        <taxon>Kickxellomycetes</taxon>
        <taxon>Kickxellales</taxon>
        <taxon>Kickxellaceae</taxon>
        <taxon>Kickxella</taxon>
    </lineage>
</organism>
<comment type="caution">
    <text evidence="1">The sequence shown here is derived from an EMBL/GenBank/DDBJ whole genome shotgun (WGS) entry which is preliminary data.</text>
</comment>
<proteinExistence type="predicted"/>
<accession>A0ACC1I4K8</accession>
<sequence>MSLFNALPFPAINAELPEAVERALQQLNGPLRDSNNTQYALAKPLGRARYPACPSCGITFNLFRRKNNCVNCGQVVCADCIDKKWYLPKYGLKSPVSCCTMCDRNLRMSIKGKQELESCSIRELRAYLQLYGLYNATAMIEKGDLVAAIYNNSPMPQVNEDKYRALLPQPSSGGSQASQQRQQQQQQQHNRSRSTDADGAAGSWDRMFTSIGDDIGRGIGSLRDGLAEAFESMPSSSAHGRYQHVPQYQDMPQPPPPPRQNNGQGGFNGYSGGTPQHASNTYSHSSSRNQQRPRQQFQQSSPRPQSAQSAPRTTAANTSQSGSRSRTPAAGQAAPDVPDLKELVRSGASAGSLGIKALKGLLAKNHVDYSNIVEKQELVQR</sequence>
<keyword evidence="2" id="KW-1185">Reference proteome</keyword>